<feature type="compositionally biased region" description="Basic residues" evidence="1">
    <location>
        <begin position="1"/>
        <end position="14"/>
    </location>
</feature>
<organism evidence="2 3">
    <name type="scientific">Plasmodium chabaudi adami</name>
    <dbReference type="NCBI Taxonomy" id="5826"/>
    <lineage>
        <taxon>Eukaryota</taxon>
        <taxon>Sar</taxon>
        <taxon>Alveolata</taxon>
        <taxon>Apicomplexa</taxon>
        <taxon>Aconoidasida</taxon>
        <taxon>Haemosporida</taxon>
        <taxon>Plasmodiidae</taxon>
        <taxon>Plasmodium</taxon>
        <taxon>Plasmodium (Vinckeia)</taxon>
    </lineage>
</organism>
<feature type="compositionally biased region" description="Basic and acidic residues" evidence="1">
    <location>
        <begin position="15"/>
        <end position="27"/>
    </location>
</feature>
<evidence type="ECO:0000313" key="2">
    <source>
        <dbReference type="EMBL" id="SCM25240.1"/>
    </source>
</evidence>
<reference evidence="2 3" key="1">
    <citation type="submission" date="2016-08" db="EMBL/GenBank/DDBJ databases">
        <authorList>
            <consortium name="Pathogen Informatics"/>
        </authorList>
    </citation>
    <scope>NUCLEOTIDE SEQUENCE [LARGE SCALE GENOMIC DNA]</scope>
    <source>
        <strain evidence="2 3">DS</strain>
    </source>
</reference>
<dbReference type="Proteomes" id="UP000507536">
    <property type="component" value="Chromosome 14"/>
</dbReference>
<gene>
    <name evidence="2" type="primary">GAP45</name>
    <name evidence="2" type="ORF">PCHDS_000460400</name>
</gene>
<accession>A0A1C6YPB8</accession>
<dbReference type="EMBL" id="LT608194">
    <property type="protein sequence ID" value="SCM25240.1"/>
    <property type="molecule type" value="Genomic_DNA"/>
</dbReference>
<dbReference type="AlphaFoldDB" id="A0A1C6YPB8"/>
<feature type="region of interest" description="Disordered" evidence="1">
    <location>
        <begin position="1"/>
        <end position="101"/>
    </location>
</feature>
<feature type="compositionally biased region" description="Basic and acidic residues" evidence="1">
    <location>
        <begin position="67"/>
        <end position="101"/>
    </location>
</feature>
<evidence type="ECO:0000256" key="1">
    <source>
        <dbReference type="SAM" id="MobiDB-lite"/>
    </source>
</evidence>
<evidence type="ECO:0000313" key="3">
    <source>
        <dbReference type="Proteomes" id="UP000507536"/>
    </source>
</evidence>
<protein>
    <submittedName>
        <fullName evidence="2">Glideosome-associated protein 45, putative</fullName>
    </submittedName>
</protein>
<name>A0A1C6YPB8_PLACE</name>
<sequence>MGGRCSKNKAKAPKRRDMNELTEKENFEAEQNEQTPQAIDMDAPEEQIENEYTSEHANDDNLDLDMNDSKSFDRNLDDDLDKSNSDIYSESHKYENDSDKLETGSQLTLSTDATGIVQQITKLTEPAHEESIYNTYKSSTPCDMDKMDETAKVFSRRCGCDLGDRHDENACKICRKIDLSDTPLLA</sequence>
<proteinExistence type="predicted"/>